<name>A0ABW0T0M5_9GAMM</name>
<dbReference type="EMBL" id="JBHSNG010000027">
    <property type="protein sequence ID" value="MFC5582897.1"/>
    <property type="molecule type" value="Genomic_DNA"/>
</dbReference>
<sequence length="153" mass="17264">MVTLKRILTSAFMLAALSFMGGFAHADQTQRDGNWWNQQSESFKIAYVVGFLDGMSYEDDLWKGSLMLAYPKFDPDGPAIKLTKFMDDHESREFGNVTSGQIVDGLNKIYADYRNRRIDVVNAMTLVVRSMDGTPDAELRGYFEVQRKKAAGS</sequence>
<gene>
    <name evidence="2" type="ORF">ACFPPB_17415</name>
</gene>
<protein>
    <submittedName>
        <fullName evidence="2">Uncharacterized protein</fullName>
    </submittedName>
</protein>
<accession>A0ABW0T0M5</accession>
<organism evidence="2 3">
    <name type="scientific">Rhodanobacter terrae</name>
    <dbReference type="NCBI Taxonomy" id="418647"/>
    <lineage>
        <taxon>Bacteria</taxon>
        <taxon>Pseudomonadati</taxon>
        <taxon>Pseudomonadota</taxon>
        <taxon>Gammaproteobacteria</taxon>
        <taxon>Lysobacterales</taxon>
        <taxon>Rhodanobacteraceae</taxon>
        <taxon>Rhodanobacter</taxon>
    </lineage>
</organism>
<dbReference type="RefSeq" id="WP_377329421.1">
    <property type="nucleotide sequence ID" value="NZ_JBHSNG010000027.1"/>
</dbReference>
<feature type="chain" id="PRO_5046085746" evidence="1">
    <location>
        <begin position="27"/>
        <end position="153"/>
    </location>
</feature>
<proteinExistence type="predicted"/>
<keyword evidence="1" id="KW-0732">Signal</keyword>
<feature type="signal peptide" evidence="1">
    <location>
        <begin position="1"/>
        <end position="26"/>
    </location>
</feature>
<evidence type="ECO:0000313" key="3">
    <source>
        <dbReference type="Proteomes" id="UP001596111"/>
    </source>
</evidence>
<evidence type="ECO:0000313" key="2">
    <source>
        <dbReference type="EMBL" id="MFC5582897.1"/>
    </source>
</evidence>
<comment type="caution">
    <text evidence="2">The sequence shown here is derived from an EMBL/GenBank/DDBJ whole genome shotgun (WGS) entry which is preliminary data.</text>
</comment>
<dbReference type="Proteomes" id="UP001596111">
    <property type="component" value="Unassembled WGS sequence"/>
</dbReference>
<evidence type="ECO:0000256" key="1">
    <source>
        <dbReference type="SAM" id="SignalP"/>
    </source>
</evidence>
<keyword evidence="3" id="KW-1185">Reference proteome</keyword>
<reference evidence="3" key="1">
    <citation type="journal article" date="2019" name="Int. J. Syst. Evol. Microbiol.">
        <title>The Global Catalogue of Microorganisms (GCM) 10K type strain sequencing project: providing services to taxonomists for standard genome sequencing and annotation.</title>
        <authorList>
            <consortium name="The Broad Institute Genomics Platform"/>
            <consortium name="The Broad Institute Genome Sequencing Center for Infectious Disease"/>
            <person name="Wu L."/>
            <person name="Ma J."/>
        </authorList>
    </citation>
    <scope>NUCLEOTIDE SEQUENCE [LARGE SCALE GENOMIC DNA]</scope>
    <source>
        <strain evidence="3">CGMCC 1.13587</strain>
    </source>
</reference>